<dbReference type="GO" id="GO:0016020">
    <property type="term" value="C:membrane"/>
    <property type="evidence" value="ECO:0007669"/>
    <property type="project" value="UniProtKB-SubCell"/>
</dbReference>
<evidence type="ECO:0000313" key="8">
    <source>
        <dbReference type="Proteomes" id="UP000095751"/>
    </source>
</evidence>
<feature type="transmembrane region" description="Helical" evidence="5">
    <location>
        <begin position="157"/>
        <end position="186"/>
    </location>
</feature>
<name>A0A1E7FVT7_9STRA</name>
<keyword evidence="3 5" id="KW-1133">Transmembrane helix</keyword>
<evidence type="ECO:0000256" key="1">
    <source>
        <dbReference type="ARBA" id="ARBA00004141"/>
    </source>
</evidence>
<dbReference type="InParanoid" id="A0A1E7FVT7"/>
<comment type="subcellular location">
    <subcellularLocation>
        <location evidence="1">Membrane</location>
        <topology evidence="1">Multi-pass membrane protein</topology>
    </subcellularLocation>
</comment>
<dbReference type="KEGG" id="fcy:FRACYDRAFT_232432"/>
<sequence length="319" mass="35936">MCKGDTKSVEPVKSRSLFLFSVESFSGGEIPSNASQFSTGAVIILFLIGIEMSLRLFFTSIKDAHPILDDATNRNILSRHIGVDAFSCFVVAILGWNARHVVNDMVDATLRRRKNAMPVAFEGRMFTYQPEAQRIALFFVAYQLKNTYDTIAWNDGIIFIIHHILTLFTTWGALQGNAHFYVLFYFGVSEISTGAVSILNESALTCLLLLEVLCLLANFDDEHGVVGLADAFPMVKVFLGGIFAAFFVICRVFMWSTVSYYYCRDAWNALSGSDPRMIRHKMWFRFTFLSLSILSLLQIIWLAEIARVGKEELEKVGLL</sequence>
<dbReference type="OrthoDB" id="203748at2759"/>
<evidence type="ECO:0000256" key="2">
    <source>
        <dbReference type="ARBA" id="ARBA00022692"/>
    </source>
</evidence>
<keyword evidence="8" id="KW-1185">Reference proteome</keyword>
<dbReference type="Proteomes" id="UP000095751">
    <property type="component" value="Unassembled WGS sequence"/>
</dbReference>
<accession>A0A1E7FVT7</accession>
<feature type="transmembrane region" description="Helical" evidence="5">
    <location>
        <begin position="283"/>
        <end position="303"/>
    </location>
</feature>
<evidence type="ECO:0000256" key="4">
    <source>
        <dbReference type="ARBA" id="ARBA00023136"/>
    </source>
</evidence>
<evidence type="ECO:0000256" key="3">
    <source>
        <dbReference type="ARBA" id="ARBA00022989"/>
    </source>
</evidence>
<evidence type="ECO:0000259" key="6">
    <source>
        <dbReference type="Pfam" id="PF03798"/>
    </source>
</evidence>
<reference evidence="7 8" key="1">
    <citation type="submission" date="2016-09" db="EMBL/GenBank/DDBJ databases">
        <title>Extensive genetic diversity and differential bi-allelic expression allows diatom success in the polar Southern Ocean.</title>
        <authorList>
            <consortium name="DOE Joint Genome Institute"/>
            <person name="Mock T."/>
            <person name="Otillar R.P."/>
            <person name="Strauss J."/>
            <person name="Dupont C."/>
            <person name="Frickenhaus S."/>
            <person name="Maumus F."/>
            <person name="Mcmullan M."/>
            <person name="Sanges R."/>
            <person name="Schmutz J."/>
            <person name="Toseland A."/>
            <person name="Valas R."/>
            <person name="Veluchamy A."/>
            <person name="Ward B.J."/>
            <person name="Allen A."/>
            <person name="Barry K."/>
            <person name="Falciatore A."/>
            <person name="Ferrante M."/>
            <person name="Fortunato A.E."/>
            <person name="Gloeckner G."/>
            <person name="Gruber A."/>
            <person name="Hipkin R."/>
            <person name="Janech M."/>
            <person name="Kroth P."/>
            <person name="Leese F."/>
            <person name="Lindquist E."/>
            <person name="Lyon B.R."/>
            <person name="Martin J."/>
            <person name="Mayer C."/>
            <person name="Parker M."/>
            <person name="Quesneville H."/>
            <person name="Raymond J."/>
            <person name="Uhlig C."/>
            <person name="Valentin K.U."/>
            <person name="Worden A.Z."/>
            <person name="Armbrust E.V."/>
            <person name="Bowler C."/>
            <person name="Green B."/>
            <person name="Moulton V."/>
            <person name="Van Oosterhout C."/>
            <person name="Grigoriev I."/>
        </authorList>
    </citation>
    <scope>NUCLEOTIDE SEQUENCE [LARGE SCALE GENOMIC DNA]</scope>
    <source>
        <strain evidence="7 8">CCMP1102</strain>
    </source>
</reference>
<evidence type="ECO:0000313" key="7">
    <source>
        <dbReference type="EMBL" id="OEU22278.1"/>
    </source>
</evidence>
<evidence type="ECO:0000256" key="5">
    <source>
        <dbReference type="SAM" id="Phobius"/>
    </source>
</evidence>
<feature type="transmembrane region" description="Helical" evidence="5">
    <location>
        <begin position="79"/>
        <end position="98"/>
    </location>
</feature>
<dbReference type="AlphaFoldDB" id="A0A1E7FVT7"/>
<keyword evidence="2 5" id="KW-0812">Transmembrane</keyword>
<keyword evidence="4 5" id="KW-0472">Membrane</keyword>
<gene>
    <name evidence="7" type="ORF">FRACYDRAFT_232432</name>
</gene>
<dbReference type="Pfam" id="PF03798">
    <property type="entry name" value="TRAM_LAG1_CLN8"/>
    <property type="match status" value="1"/>
</dbReference>
<feature type="domain" description="TLC" evidence="6">
    <location>
        <begin position="86"/>
        <end position="307"/>
    </location>
</feature>
<organism evidence="7 8">
    <name type="scientific">Fragilariopsis cylindrus CCMP1102</name>
    <dbReference type="NCBI Taxonomy" id="635003"/>
    <lineage>
        <taxon>Eukaryota</taxon>
        <taxon>Sar</taxon>
        <taxon>Stramenopiles</taxon>
        <taxon>Ochrophyta</taxon>
        <taxon>Bacillariophyta</taxon>
        <taxon>Bacillariophyceae</taxon>
        <taxon>Bacillariophycidae</taxon>
        <taxon>Bacillariales</taxon>
        <taxon>Bacillariaceae</taxon>
        <taxon>Fragilariopsis</taxon>
    </lineage>
</organism>
<dbReference type="InterPro" id="IPR006634">
    <property type="entry name" value="TLC-dom"/>
</dbReference>
<protein>
    <recommendedName>
        <fullName evidence="6">TLC domain-containing protein</fullName>
    </recommendedName>
</protein>
<feature type="transmembrane region" description="Helical" evidence="5">
    <location>
        <begin position="239"/>
        <end position="262"/>
    </location>
</feature>
<dbReference type="EMBL" id="KV784353">
    <property type="protein sequence ID" value="OEU22278.1"/>
    <property type="molecule type" value="Genomic_DNA"/>
</dbReference>
<proteinExistence type="predicted"/>
<feature type="transmembrane region" description="Helical" evidence="5">
    <location>
        <begin position="37"/>
        <end position="58"/>
    </location>
</feature>